<evidence type="ECO:0000256" key="9">
    <source>
        <dbReference type="ARBA" id="ARBA00046209"/>
    </source>
</evidence>
<dbReference type="Gene3D" id="1.10.1390.10">
    <property type="match status" value="1"/>
</dbReference>
<dbReference type="GO" id="GO:0051156">
    <property type="term" value="P:glucose 6-phosphate metabolic process"/>
    <property type="evidence" value="ECO:0007669"/>
    <property type="project" value="TreeGrafter"/>
</dbReference>
<dbReference type="CDD" id="cd05016">
    <property type="entry name" value="SIS_PGI_2"/>
    <property type="match status" value="1"/>
</dbReference>
<evidence type="ECO:0000256" key="10">
    <source>
        <dbReference type="RuleBase" id="RU000612"/>
    </source>
</evidence>
<reference evidence="11" key="1">
    <citation type="submission" date="2025-08" db="UniProtKB">
        <authorList>
            <consortium name="Ensembl"/>
        </authorList>
    </citation>
    <scope>IDENTIFICATION</scope>
</reference>
<dbReference type="CDD" id="cd05015">
    <property type="entry name" value="SIS_PGI_1"/>
    <property type="match status" value="1"/>
</dbReference>
<evidence type="ECO:0000256" key="3">
    <source>
        <dbReference type="ARBA" id="ARBA00011952"/>
    </source>
</evidence>
<evidence type="ECO:0000313" key="12">
    <source>
        <dbReference type="Proteomes" id="UP000694427"/>
    </source>
</evidence>
<name>A0A8C1GVT7_CYPCA</name>
<dbReference type="InterPro" id="IPR018189">
    <property type="entry name" value="Phosphoglucose_isomerase_CS"/>
</dbReference>
<keyword evidence="12" id="KW-1185">Reference proteome</keyword>
<evidence type="ECO:0000256" key="1">
    <source>
        <dbReference type="ARBA" id="ARBA00004926"/>
    </source>
</evidence>
<keyword evidence="6 10" id="KW-0324">Glycolysis</keyword>
<organism evidence="11 12">
    <name type="scientific">Cyprinus carpio</name>
    <name type="common">Common carp</name>
    <dbReference type="NCBI Taxonomy" id="7962"/>
    <lineage>
        <taxon>Eukaryota</taxon>
        <taxon>Metazoa</taxon>
        <taxon>Chordata</taxon>
        <taxon>Craniata</taxon>
        <taxon>Vertebrata</taxon>
        <taxon>Euteleostomi</taxon>
        <taxon>Actinopterygii</taxon>
        <taxon>Neopterygii</taxon>
        <taxon>Teleostei</taxon>
        <taxon>Ostariophysi</taxon>
        <taxon>Cypriniformes</taxon>
        <taxon>Cyprinidae</taxon>
        <taxon>Cyprininae</taxon>
        <taxon>Cyprinus</taxon>
    </lineage>
</organism>
<reference evidence="11" key="2">
    <citation type="submission" date="2025-09" db="UniProtKB">
        <authorList>
            <consortium name="Ensembl"/>
        </authorList>
    </citation>
    <scope>IDENTIFICATION</scope>
</reference>
<evidence type="ECO:0000256" key="7">
    <source>
        <dbReference type="ARBA" id="ARBA00023235"/>
    </source>
</evidence>
<keyword evidence="7 10" id="KW-0413">Isomerase</keyword>
<evidence type="ECO:0000256" key="5">
    <source>
        <dbReference type="ARBA" id="ARBA00022432"/>
    </source>
</evidence>
<dbReference type="EC" id="5.3.1.9" evidence="3 10"/>
<dbReference type="InterPro" id="IPR046348">
    <property type="entry name" value="SIS_dom_sf"/>
</dbReference>
<dbReference type="GO" id="GO:0006096">
    <property type="term" value="P:glycolytic process"/>
    <property type="evidence" value="ECO:0007669"/>
    <property type="project" value="UniProtKB-UniPathway"/>
</dbReference>
<dbReference type="GO" id="GO:0004347">
    <property type="term" value="F:glucose-6-phosphate isomerase activity"/>
    <property type="evidence" value="ECO:0007669"/>
    <property type="project" value="UniProtKB-EC"/>
</dbReference>
<dbReference type="GO" id="GO:0006094">
    <property type="term" value="P:gluconeogenesis"/>
    <property type="evidence" value="ECO:0007669"/>
    <property type="project" value="UniProtKB-KW"/>
</dbReference>
<comment type="similarity">
    <text evidence="2 10">Belongs to the GPI family.</text>
</comment>
<comment type="function">
    <text evidence="9">In the cytoplasm, catalyzes the conversion of glucose-6-phosphate to fructose-6-phosphate, the second step in glycolysis, and the reverse reaction during gluconeogenesis. Besides it's role as a glycolytic enzyme, also acts as a secreted cytokine: acts as an angiogenic factor (AMF) that stimulates endothelial cell motility. Acts as a neurotrophic factor, neuroleukin, for spinal and sensory neurons. It is secreted by lectin-stimulated T-cells and induces immunoglobulin secretion.</text>
</comment>
<dbReference type="InterPro" id="IPR035482">
    <property type="entry name" value="SIS_PGI_2"/>
</dbReference>
<dbReference type="PANTHER" id="PTHR11469">
    <property type="entry name" value="GLUCOSE-6-PHOSPHATE ISOMERASE"/>
    <property type="match status" value="1"/>
</dbReference>
<dbReference type="HAMAP" id="MF_00473">
    <property type="entry name" value="G6P_isomerase"/>
    <property type="match status" value="1"/>
</dbReference>
<dbReference type="GO" id="GO:0048029">
    <property type="term" value="F:monosaccharide binding"/>
    <property type="evidence" value="ECO:0007669"/>
    <property type="project" value="TreeGrafter"/>
</dbReference>
<dbReference type="PROSITE" id="PS00174">
    <property type="entry name" value="P_GLUCOSE_ISOMERASE_2"/>
    <property type="match status" value="1"/>
</dbReference>
<evidence type="ECO:0000256" key="4">
    <source>
        <dbReference type="ARBA" id="ARBA00018388"/>
    </source>
</evidence>
<dbReference type="PRINTS" id="PR00662">
    <property type="entry name" value="G6PISOMERASE"/>
</dbReference>
<dbReference type="Gene3D" id="3.40.50.10490">
    <property type="entry name" value="Glucose-6-phosphate isomerase like protein, domain 1"/>
    <property type="match status" value="3"/>
</dbReference>
<sequence length="502" mass="56464">MGLTSDPNFQNLEKWFKSNAASLNMRQMFEADKNRFQKLSLTLKTEEGDILLDYSKNLVNEEVMKMLVELAKSRGVEASRDKMFSGEKINFTEGRAVLHVALRNRSNTPINVDGKDVMPEVNKVLEKMKGFCHKVRSGEWKGYTGKSITDVVNVGIGGSDLGPLMVTEALKPYSKGGPRVWFVSNIDGTHIAKTLAELNAETTLFIIASKTFTTQETITNAESAKEWFLQTAKDKSAVAKHFVALSTNGPKVKDFGIDPENMFEFWDWVGGRYSLWSAIGLSIALHIGYENFEKLLAGAHWMDTHFRTAPVDQNAPMLLALLGIWYINFFQAETHCLLPYDQYMHRFAAYFQQGDMESNGKYITTHGNRVKYHTGPIVWGEPGTNGQHAFYQLIHQGTRMVPADFLIPAHLHLAVFQGNKPTNSIIFKKLSPYTLGALIAMYEHKIFIQGVMWEINSFDQWGVELGKQLAKKIEAELQDSAEVTSHDSSTNGLINFLKKNSA</sequence>
<proteinExistence type="inferred from homology"/>
<dbReference type="InterPro" id="IPR001672">
    <property type="entry name" value="G6P_Isomerase"/>
</dbReference>
<comment type="catalytic activity">
    <reaction evidence="8 10">
        <text>alpha-D-glucose 6-phosphate = beta-D-fructose 6-phosphate</text>
        <dbReference type="Rhea" id="RHEA:11816"/>
        <dbReference type="ChEBI" id="CHEBI:57634"/>
        <dbReference type="ChEBI" id="CHEBI:58225"/>
        <dbReference type="EC" id="5.3.1.9"/>
    </reaction>
</comment>
<evidence type="ECO:0000256" key="6">
    <source>
        <dbReference type="ARBA" id="ARBA00023152"/>
    </source>
</evidence>
<dbReference type="PANTHER" id="PTHR11469:SF3">
    <property type="entry name" value="GLUCOSE-6-PHOSPHATE ISOMERASE"/>
    <property type="match status" value="1"/>
</dbReference>
<dbReference type="PROSITE" id="PS51463">
    <property type="entry name" value="P_GLUCOSE_ISOMERASE_3"/>
    <property type="match status" value="1"/>
</dbReference>
<dbReference type="Proteomes" id="UP000694427">
    <property type="component" value="Unplaced"/>
</dbReference>
<dbReference type="SUPFAM" id="SSF53697">
    <property type="entry name" value="SIS domain"/>
    <property type="match status" value="1"/>
</dbReference>
<evidence type="ECO:0000313" key="11">
    <source>
        <dbReference type="Ensembl" id="ENSCCRP00010010674.1"/>
    </source>
</evidence>
<dbReference type="PROSITE" id="PS00765">
    <property type="entry name" value="P_GLUCOSE_ISOMERASE_1"/>
    <property type="match status" value="1"/>
</dbReference>
<dbReference type="GO" id="GO:0005829">
    <property type="term" value="C:cytosol"/>
    <property type="evidence" value="ECO:0007669"/>
    <property type="project" value="TreeGrafter"/>
</dbReference>
<dbReference type="AlphaFoldDB" id="A0A8C1GVT7"/>
<gene>
    <name evidence="11" type="primary">gpib</name>
</gene>
<dbReference type="NCBIfam" id="NF001211">
    <property type="entry name" value="PRK00179.1"/>
    <property type="match status" value="1"/>
</dbReference>
<dbReference type="Pfam" id="PF00342">
    <property type="entry name" value="PGI"/>
    <property type="match status" value="2"/>
</dbReference>
<protein>
    <recommendedName>
        <fullName evidence="4 10">Glucose-6-phosphate isomerase</fullName>
        <ecNumber evidence="3 10">5.3.1.9</ecNumber>
    </recommendedName>
</protein>
<comment type="pathway">
    <text evidence="1 10">Carbohydrate degradation; glycolysis; D-glyceraldehyde 3-phosphate and glycerone phosphate from D-glucose: step 2/4.</text>
</comment>
<dbReference type="InterPro" id="IPR023096">
    <property type="entry name" value="G6P_Isomerase_C"/>
</dbReference>
<dbReference type="UniPathway" id="UPA00109">
    <property type="reaction ID" value="UER00181"/>
</dbReference>
<dbReference type="FunFam" id="3.40.50.10490:FF:000004">
    <property type="entry name" value="Glucose-6-phosphate isomerase"/>
    <property type="match status" value="1"/>
</dbReference>
<evidence type="ECO:0000256" key="2">
    <source>
        <dbReference type="ARBA" id="ARBA00006604"/>
    </source>
</evidence>
<accession>A0A8C1GVT7</accession>
<dbReference type="GO" id="GO:0097367">
    <property type="term" value="F:carbohydrate derivative binding"/>
    <property type="evidence" value="ECO:0007669"/>
    <property type="project" value="InterPro"/>
</dbReference>
<dbReference type="Ensembl" id="ENSCCRT00010011605.1">
    <property type="protein sequence ID" value="ENSCCRP00010010674.1"/>
    <property type="gene ID" value="ENSCCRG00010004389.1"/>
</dbReference>
<keyword evidence="5 10" id="KW-0312">Gluconeogenesis</keyword>
<dbReference type="FunFam" id="1.10.1390.10:FF:000001">
    <property type="entry name" value="Glucose-6-phosphate isomerase"/>
    <property type="match status" value="1"/>
</dbReference>
<dbReference type="InterPro" id="IPR035476">
    <property type="entry name" value="SIS_PGI_1"/>
</dbReference>
<evidence type="ECO:0000256" key="8">
    <source>
        <dbReference type="ARBA" id="ARBA00029321"/>
    </source>
</evidence>